<dbReference type="KEGG" id="lck:HN018_10810"/>
<dbReference type="RefSeq" id="WP_172443473.1">
    <property type="nucleotide sequence ID" value="NZ_CP053708.1"/>
</dbReference>
<evidence type="ECO:0000313" key="2">
    <source>
        <dbReference type="EMBL" id="QKE90460.1"/>
    </source>
</evidence>
<name>A0A6M8HQ93_9PROT</name>
<dbReference type="Proteomes" id="UP000500767">
    <property type="component" value="Chromosome"/>
</dbReference>
<evidence type="ECO:0000313" key="3">
    <source>
        <dbReference type="Proteomes" id="UP000500767"/>
    </source>
</evidence>
<feature type="compositionally biased region" description="Polar residues" evidence="1">
    <location>
        <begin position="67"/>
        <end position="82"/>
    </location>
</feature>
<protein>
    <submittedName>
        <fullName evidence="2">Uncharacterized protein</fullName>
    </submittedName>
</protein>
<sequence>MVPPPAALARWPQQGAVPGGQQWPAGAFGHDPGRQSPDEPGTAPGAPLVVHLTGDVMLDGRRLGQLTASSQARQASLPSHGTSRVDLRAVPIYSGAQVPR</sequence>
<proteinExistence type="predicted"/>
<organism evidence="2 3">
    <name type="scientific">Lichenicola cladoniae</name>
    <dbReference type="NCBI Taxonomy" id="1484109"/>
    <lineage>
        <taxon>Bacteria</taxon>
        <taxon>Pseudomonadati</taxon>
        <taxon>Pseudomonadota</taxon>
        <taxon>Alphaproteobacteria</taxon>
        <taxon>Acetobacterales</taxon>
        <taxon>Acetobacteraceae</taxon>
        <taxon>Lichenicola</taxon>
    </lineage>
</organism>
<keyword evidence="3" id="KW-1185">Reference proteome</keyword>
<feature type="region of interest" description="Disordered" evidence="1">
    <location>
        <begin position="67"/>
        <end position="88"/>
    </location>
</feature>
<feature type="region of interest" description="Disordered" evidence="1">
    <location>
        <begin position="1"/>
        <end position="45"/>
    </location>
</feature>
<accession>A0A6M8HQ93</accession>
<evidence type="ECO:0000256" key="1">
    <source>
        <dbReference type="SAM" id="MobiDB-lite"/>
    </source>
</evidence>
<reference evidence="2 3" key="1">
    <citation type="journal article" date="2014" name="World J. Microbiol. Biotechnol.">
        <title>Biodiversity and physiological characteristics of Antarctic and Arctic lichens-associated bacteria.</title>
        <authorList>
            <person name="Lee Y.M."/>
            <person name="Kim E.H."/>
            <person name="Lee H.K."/>
            <person name="Hong S.G."/>
        </authorList>
    </citation>
    <scope>NUCLEOTIDE SEQUENCE [LARGE SCALE GENOMIC DNA]</scope>
    <source>
        <strain evidence="2 3">PAMC 26569</strain>
    </source>
</reference>
<dbReference type="AlphaFoldDB" id="A0A6M8HQ93"/>
<gene>
    <name evidence="2" type="ORF">HN018_10810</name>
</gene>
<dbReference type="EMBL" id="CP053708">
    <property type="protein sequence ID" value="QKE90460.1"/>
    <property type="molecule type" value="Genomic_DNA"/>
</dbReference>